<feature type="region of interest" description="Disordered" evidence="1">
    <location>
        <begin position="1"/>
        <end position="107"/>
    </location>
</feature>
<reference evidence="3" key="2">
    <citation type="submission" date="2015-01" db="EMBL/GenBank/DDBJ databases">
        <title>Evolutionary Origins and Diversification of the Mycorrhizal Mutualists.</title>
        <authorList>
            <consortium name="DOE Joint Genome Institute"/>
            <consortium name="Mycorrhizal Genomics Consortium"/>
            <person name="Kohler A."/>
            <person name="Kuo A."/>
            <person name="Nagy L.G."/>
            <person name="Floudas D."/>
            <person name="Copeland A."/>
            <person name="Barry K.W."/>
            <person name="Cichocki N."/>
            <person name="Veneault-Fourrey C."/>
            <person name="LaButti K."/>
            <person name="Lindquist E.A."/>
            <person name="Lipzen A."/>
            <person name="Lundell T."/>
            <person name="Morin E."/>
            <person name="Murat C."/>
            <person name="Riley R."/>
            <person name="Ohm R."/>
            <person name="Sun H."/>
            <person name="Tunlid A."/>
            <person name="Henrissat B."/>
            <person name="Grigoriev I.V."/>
            <person name="Hibbett D.S."/>
            <person name="Martin F."/>
        </authorList>
    </citation>
    <scope>NUCLEOTIDE SEQUENCE [LARGE SCALE GENOMIC DNA]</scope>
    <source>
        <strain evidence="3">Ve08.2h10</strain>
    </source>
</reference>
<evidence type="ECO:0000313" key="3">
    <source>
        <dbReference type="Proteomes" id="UP000054538"/>
    </source>
</evidence>
<evidence type="ECO:0000256" key="1">
    <source>
        <dbReference type="SAM" id="MobiDB-lite"/>
    </source>
</evidence>
<gene>
    <name evidence="2" type="ORF">PAXRUDRAFT_144013</name>
</gene>
<evidence type="ECO:0000313" key="2">
    <source>
        <dbReference type="EMBL" id="KIK93896.1"/>
    </source>
</evidence>
<dbReference type="EMBL" id="KN825145">
    <property type="protein sequence ID" value="KIK93896.1"/>
    <property type="molecule type" value="Genomic_DNA"/>
</dbReference>
<feature type="compositionally biased region" description="Basic and acidic residues" evidence="1">
    <location>
        <begin position="66"/>
        <end position="85"/>
    </location>
</feature>
<dbReference type="OrthoDB" id="10406145at2759"/>
<accession>A0A0D0DW15</accession>
<protein>
    <submittedName>
        <fullName evidence="2">Uncharacterized protein</fullName>
    </submittedName>
</protein>
<dbReference type="InParanoid" id="A0A0D0DW15"/>
<dbReference type="HOGENOM" id="CLU_2027452_0_0_1"/>
<dbReference type="AlphaFoldDB" id="A0A0D0DW15"/>
<name>A0A0D0DW15_9AGAM</name>
<reference evidence="2 3" key="1">
    <citation type="submission" date="2014-04" db="EMBL/GenBank/DDBJ databases">
        <authorList>
            <consortium name="DOE Joint Genome Institute"/>
            <person name="Kuo A."/>
            <person name="Kohler A."/>
            <person name="Jargeat P."/>
            <person name="Nagy L.G."/>
            <person name="Floudas D."/>
            <person name="Copeland A."/>
            <person name="Barry K.W."/>
            <person name="Cichocki N."/>
            <person name="Veneault-Fourrey C."/>
            <person name="LaButti K."/>
            <person name="Lindquist E.A."/>
            <person name="Lipzen A."/>
            <person name="Lundell T."/>
            <person name="Morin E."/>
            <person name="Murat C."/>
            <person name="Sun H."/>
            <person name="Tunlid A."/>
            <person name="Henrissat B."/>
            <person name="Grigoriev I.V."/>
            <person name="Hibbett D.S."/>
            <person name="Martin F."/>
            <person name="Nordberg H.P."/>
            <person name="Cantor M.N."/>
            <person name="Hua S.X."/>
        </authorList>
    </citation>
    <scope>NUCLEOTIDE SEQUENCE [LARGE SCALE GENOMIC DNA]</scope>
    <source>
        <strain evidence="2 3">Ve08.2h10</strain>
    </source>
</reference>
<dbReference type="Proteomes" id="UP000054538">
    <property type="component" value="Unassembled WGS sequence"/>
</dbReference>
<sequence length="134" mass="15084">MTPSPPPPTARPSRRAKTEHKFINPTREHKHAKQQFKKIVIPPHDRTESLTPQHGHSNKETLQTHSLDREQECEGENGRAREVNHHSPSNQASAVQDADPDLFEHDTSDHDAVVNVTVCACQTGTHHLSIIEPY</sequence>
<keyword evidence="3" id="KW-1185">Reference proteome</keyword>
<proteinExistence type="predicted"/>
<feature type="compositionally biased region" description="Pro residues" evidence="1">
    <location>
        <begin position="1"/>
        <end position="10"/>
    </location>
</feature>
<organism evidence="2 3">
    <name type="scientific">Paxillus rubicundulus Ve08.2h10</name>
    <dbReference type="NCBI Taxonomy" id="930991"/>
    <lineage>
        <taxon>Eukaryota</taxon>
        <taxon>Fungi</taxon>
        <taxon>Dikarya</taxon>
        <taxon>Basidiomycota</taxon>
        <taxon>Agaricomycotina</taxon>
        <taxon>Agaricomycetes</taxon>
        <taxon>Agaricomycetidae</taxon>
        <taxon>Boletales</taxon>
        <taxon>Paxilineae</taxon>
        <taxon>Paxillaceae</taxon>
        <taxon>Paxillus</taxon>
    </lineage>
</organism>
<feature type="compositionally biased region" description="Polar residues" evidence="1">
    <location>
        <begin position="49"/>
        <end position="65"/>
    </location>
</feature>